<sequence length="341" mass="37648">MASGGKRGRKEGAAMIYLEPPGTDPYFNLALEEYVFEQMDRSRAYFMLWQNSNTIVVGKYQNTAEEINQAFVDAHGIRVVRRLSGGGAVYHDTGNLNFTFIVDQDTAPGLNFKIFVRPVVEALARFGVHAEFTGRNDLTIGGMKFSGNSQYAKHGRLLHHGCIMLDSNLTDVADALRVKQAKFDSKAVKSVRSRVTTINTHAPTPIAMEDFKSALRACAMAGGALEPYTLTAEDMLAVQKLRDGKYVTWAWNYGFSPPYDMRREARFPAGLVTAHLRVKQGCIQAVRFYGDFFGSGPLEELEAAMAGLPLDAQLAEALAPLHVEHYMSGITAEELARLLRG</sequence>
<comment type="pathway">
    <text evidence="1">Protein modification; protein lipoylation via exogenous pathway; protein N(6)-(lipoyl)lysine from lipoate: step 2/2.</text>
</comment>
<keyword evidence="5" id="KW-0547">Nucleotide-binding</keyword>
<dbReference type="InterPro" id="IPR045864">
    <property type="entry name" value="aa-tRNA-synth_II/BPL/LPL"/>
</dbReference>
<evidence type="ECO:0000256" key="7">
    <source>
        <dbReference type="ARBA" id="ARBA00048037"/>
    </source>
</evidence>
<gene>
    <name evidence="10" type="ORF">GKE90_02130</name>
    <name evidence="9" type="ORF">GKE97_17390</name>
</gene>
<dbReference type="GO" id="GO:0005737">
    <property type="term" value="C:cytoplasm"/>
    <property type="evidence" value="ECO:0007669"/>
    <property type="project" value="TreeGrafter"/>
</dbReference>
<dbReference type="InterPro" id="IPR019491">
    <property type="entry name" value="Lipoate_protein_ligase_C"/>
</dbReference>
<comment type="pathway">
    <text evidence="2">Protein modification; protein lipoylation via exogenous pathway; protein N(6)-(lipoyl)lysine from lipoate: step 1/2.</text>
</comment>
<dbReference type="InterPro" id="IPR004562">
    <property type="entry name" value="LipoylTrfase_LipoateP_Ligase"/>
</dbReference>
<feature type="domain" description="BPL/LPL catalytic" evidence="8">
    <location>
        <begin position="40"/>
        <end position="227"/>
    </location>
</feature>
<dbReference type="InterPro" id="IPR004143">
    <property type="entry name" value="BPL_LPL_catalytic"/>
</dbReference>
<dbReference type="EC" id="6.3.1.20" evidence="3"/>
<evidence type="ECO:0000256" key="6">
    <source>
        <dbReference type="ARBA" id="ARBA00022840"/>
    </source>
</evidence>
<evidence type="ECO:0000256" key="2">
    <source>
        <dbReference type="ARBA" id="ARBA00005124"/>
    </source>
</evidence>
<dbReference type="GO" id="GO:0016979">
    <property type="term" value="F:lipoate-protein ligase activity"/>
    <property type="evidence" value="ECO:0007669"/>
    <property type="project" value="UniProtKB-EC"/>
</dbReference>
<evidence type="ECO:0000313" key="9">
    <source>
        <dbReference type="EMBL" id="MSB21283.1"/>
    </source>
</evidence>
<evidence type="ECO:0000259" key="8">
    <source>
        <dbReference type="PROSITE" id="PS51733"/>
    </source>
</evidence>
<dbReference type="Pfam" id="PF21948">
    <property type="entry name" value="LplA-B_cat"/>
    <property type="match status" value="1"/>
</dbReference>
<dbReference type="Gene3D" id="3.30.390.50">
    <property type="entry name" value="CO dehydrogenase flavoprotein, C-terminal domain"/>
    <property type="match status" value="1"/>
</dbReference>
<dbReference type="Gene3D" id="3.30.930.10">
    <property type="entry name" value="Bira Bifunctional Protein, Domain 2"/>
    <property type="match status" value="1"/>
</dbReference>
<dbReference type="PROSITE" id="PS51733">
    <property type="entry name" value="BPL_LPL_CATALYTIC"/>
    <property type="match status" value="1"/>
</dbReference>
<organism evidence="9 12">
    <name type="scientific">Flavonifractor plautii</name>
    <name type="common">Fusobacterium plautii</name>
    <dbReference type="NCBI Taxonomy" id="292800"/>
    <lineage>
        <taxon>Bacteria</taxon>
        <taxon>Bacillati</taxon>
        <taxon>Bacillota</taxon>
        <taxon>Clostridia</taxon>
        <taxon>Eubacteriales</taxon>
        <taxon>Oscillospiraceae</taxon>
        <taxon>Flavonifractor</taxon>
    </lineage>
</organism>
<dbReference type="GO" id="GO:0005524">
    <property type="term" value="F:ATP binding"/>
    <property type="evidence" value="ECO:0007669"/>
    <property type="project" value="UniProtKB-KW"/>
</dbReference>
<evidence type="ECO:0000256" key="3">
    <source>
        <dbReference type="ARBA" id="ARBA00012367"/>
    </source>
</evidence>
<evidence type="ECO:0000313" key="12">
    <source>
        <dbReference type="Proteomes" id="UP000434475"/>
    </source>
</evidence>
<accession>A0A6I2R6Z9</accession>
<dbReference type="SUPFAM" id="SSF55681">
    <property type="entry name" value="Class II aaRS and biotin synthetases"/>
    <property type="match status" value="1"/>
</dbReference>
<dbReference type="GO" id="GO:0017118">
    <property type="term" value="F:lipoyltransferase activity"/>
    <property type="evidence" value="ECO:0007669"/>
    <property type="project" value="TreeGrafter"/>
</dbReference>
<dbReference type="AlphaFoldDB" id="A0A6I2R6Z9"/>
<dbReference type="PANTHER" id="PTHR12561:SF3">
    <property type="entry name" value="LIPOYLTRANSFERASE 1, MITOCHONDRIAL"/>
    <property type="match status" value="1"/>
</dbReference>
<comment type="catalytic activity">
    <reaction evidence="7">
        <text>L-lysyl-[lipoyl-carrier protein] + (R)-lipoate + ATP = N(6)-[(R)-lipoyl]-L-lysyl-[lipoyl-carrier protein] + AMP + diphosphate + H(+)</text>
        <dbReference type="Rhea" id="RHEA:49288"/>
        <dbReference type="Rhea" id="RHEA-COMP:10500"/>
        <dbReference type="Rhea" id="RHEA-COMP:10502"/>
        <dbReference type="ChEBI" id="CHEBI:15378"/>
        <dbReference type="ChEBI" id="CHEBI:29969"/>
        <dbReference type="ChEBI" id="CHEBI:30616"/>
        <dbReference type="ChEBI" id="CHEBI:33019"/>
        <dbReference type="ChEBI" id="CHEBI:83088"/>
        <dbReference type="ChEBI" id="CHEBI:83099"/>
        <dbReference type="ChEBI" id="CHEBI:456215"/>
        <dbReference type="EC" id="6.3.1.20"/>
    </reaction>
</comment>
<dbReference type="Pfam" id="PF10437">
    <property type="entry name" value="Lip_prot_lig_C"/>
    <property type="match status" value="1"/>
</dbReference>
<keyword evidence="4 9" id="KW-0436">Ligase</keyword>
<dbReference type="NCBIfam" id="TIGR00545">
    <property type="entry name" value="lipoyltrans"/>
    <property type="match status" value="1"/>
</dbReference>
<dbReference type="UniPathway" id="UPA00537">
    <property type="reaction ID" value="UER00594"/>
</dbReference>
<dbReference type="CDD" id="cd16443">
    <property type="entry name" value="LplA"/>
    <property type="match status" value="1"/>
</dbReference>
<dbReference type="EMBL" id="WKPO01000002">
    <property type="protein sequence ID" value="MSB47501.1"/>
    <property type="molecule type" value="Genomic_DNA"/>
</dbReference>
<proteinExistence type="predicted"/>
<dbReference type="FunFam" id="3.30.930.10:FF:000072">
    <property type="entry name" value="Lipoate--protein ligase"/>
    <property type="match status" value="1"/>
</dbReference>
<dbReference type="EMBL" id="WKPR01000020">
    <property type="protein sequence ID" value="MSB21283.1"/>
    <property type="molecule type" value="Genomic_DNA"/>
</dbReference>
<name>A0A6I2R6Z9_FLAPL</name>
<dbReference type="PANTHER" id="PTHR12561">
    <property type="entry name" value="LIPOATE-PROTEIN LIGASE"/>
    <property type="match status" value="1"/>
</dbReference>
<dbReference type="Proteomes" id="UP000434475">
    <property type="component" value="Unassembled WGS sequence"/>
</dbReference>
<evidence type="ECO:0000313" key="10">
    <source>
        <dbReference type="EMBL" id="MSB47501.1"/>
    </source>
</evidence>
<protein>
    <recommendedName>
        <fullName evidence="3">lipoate--protein ligase</fullName>
        <ecNumber evidence="3">6.3.1.20</ecNumber>
    </recommendedName>
</protein>
<dbReference type="SUPFAM" id="SSF82649">
    <property type="entry name" value="SufE/NifU"/>
    <property type="match status" value="1"/>
</dbReference>
<evidence type="ECO:0000256" key="4">
    <source>
        <dbReference type="ARBA" id="ARBA00022598"/>
    </source>
</evidence>
<evidence type="ECO:0000256" key="5">
    <source>
        <dbReference type="ARBA" id="ARBA00022741"/>
    </source>
</evidence>
<evidence type="ECO:0000313" key="11">
    <source>
        <dbReference type="Proteomes" id="UP000429811"/>
    </source>
</evidence>
<keyword evidence="6" id="KW-0067">ATP-binding</keyword>
<evidence type="ECO:0000256" key="1">
    <source>
        <dbReference type="ARBA" id="ARBA00005085"/>
    </source>
</evidence>
<reference evidence="11 12" key="1">
    <citation type="journal article" date="2019" name="Nat. Med.">
        <title>A library of human gut bacterial isolates paired with longitudinal multiomics data enables mechanistic microbiome research.</title>
        <authorList>
            <person name="Poyet M."/>
            <person name="Groussin M."/>
            <person name="Gibbons S.M."/>
            <person name="Avila-Pacheco J."/>
            <person name="Jiang X."/>
            <person name="Kearney S.M."/>
            <person name="Perrotta A.R."/>
            <person name="Berdy B."/>
            <person name="Zhao S."/>
            <person name="Lieberman T.D."/>
            <person name="Swanson P.K."/>
            <person name="Smith M."/>
            <person name="Roesemann S."/>
            <person name="Alexander J.E."/>
            <person name="Rich S.A."/>
            <person name="Livny J."/>
            <person name="Vlamakis H."/>
            <person name="Clish C."/>
            <person name="Bullock K."/>
            <person name="Deik A."/>
            <person name="Scott J."/>
            <person name="Pierce K.A."/>
            <person name="Xavier R.J."/>
            <person name="Alm E.J."/>
        </authorList>
    </citation>
    <scope>NUCLEOTIDE SEQUENCE [LARGE SCALE GENOMIC DNA]</scope>
    <source>
        <strain evidence="9 12">BIOML-A2</strain>
        <strain evidence="10 11">BIOML-A5</strain>
    </source>
</reference>
<comment type="caution">
    <text evidence="9">The sequence shown here is derived from an EMBL/GenBank/DDBJ whole genome shotgun (WGS) entry which is preliminary data.</text>
</comment>
<dbReference type="Proteomes" id="UP000429811">
    <property type="component" value="Unassembled WGS sequence"/>
</dbReference>
<dbReference type="GO" id="GO:0009249">
    <property type="term" value="P:protein lipoylation"/>
    <property type="evidence" value="ECO:0007669"/>
    <property type="project" value="InterPro"/>
</dbReference>